<gene>
    <name evidence="17" type="primary">mrdA</name>
    <name evidence="17" type="ORF">NVS47_05630</name>
</gene>
<evidence type="ECO:0000256" key="9">
    <source>
        <dbReference type="ARBA" id="ARBA00022960"/>
    </source>
</evidence>
<dbReference type="PANTHER" id="PTHR30627:SF2">
    <property type="entry name" value="PEPTIDOGLYCAN D,D-TRANSPEPTIDASE MRDA"/>
    <property type="match status" value="1"/>
</dbReference>
<evidence type="ECO:0000256" key="2">
    <source>
        <dbReference type="ARBA" id="ARBA00004236"/>
    </source>
</evidence>
<reference evidence="17 18" key="1">
    <citation type="submission" date="2022-08" db="EMBL/GenBank/DDBJ databases">
        <title>Proteogenomics of the novel Dehalobacterium formicoaceticum strain EZ94 highlights a key role of methyltransferases during anaerobic dichloromethane degradation.</title>
        <authorList>
            <person name="Wasmund K."/>
        </authorList>
    </citation>
    <scope>NUCLEOTIDE SEQUENCE [LARGE SCALE GENOMIC DNA]</scope>
    <source>
        <strain evidence="17 18">EZ94</strain>
    </source>
</reference>
<evidence type="ECO:0000256" key="13">
    <source>
        <dbReference type="ARBA" id="ARBA00023316"/>
    </source>
</evidence>
<evidence type="ECO:0000256" key="1">
    <source>
        <dbReference type="ARBA" id="ARBA00004167"/>
    </source>
</evidence>
<organism evidence="17 18">
    <name type="scientific">Dehalobacterium formicoaceticum</name>
    <dbReference type="NCBI Taxonomy" id="51515"/>
    <lineage>
        <taxon>Bacteria</taxon>
        <taxon>Bacillati</taxon>
        <taxon>Bacillota</taxon>
        <taxon>Clostridia</taxon>
        <taxon>Eubacteriales</taxon>
        <taxon>Peptococcaceae</taxon>
        <taxon>Dehalobacterium</taxon>
    </lineage>
</organism>
<feature type="domain" description="Penicillin-binding protein transpeptidase" evidence="15">
    <location>
        <begin position="280"/>
        <end position="610"/>
    </location>
</feature>
<feature type="transmembrane region" description="Helical" evidence="14">
    <location>
        <begin position="12"/>
        <end position="29"/>
    </location>
</feature>
<keyword evidence="10" id="KW-0573">Peptidoglycan synthesis</keyword>
<evidence type="ECO:0000256" key="6">
    <source>
        <dbReference type="ARBA" id="ARBA00022670"/>
    </source>
</evidence>
<dbReference type="InterPro" id="IPR050515">
    <property type="entry name" value="Beta-lactam/transpept"/>
</dbReference>
<dbReference type="RefSeq" id="WP_257912624.1">
    <property type="nucleotide sequence ID" value="NZ_JANPWE010000002.1"/>
</dbReference>
<comment type="subcellular location">
    <subcellularLocation>
        <location evidence="2">Cell membrane</location>
    </subcellularLocation>
    <subcellularLocation>
        <location evidence="1">Membrane</location>
        <topology evidence="1">Single-pass membrane protein</topology>
    </subcellularLocation>
</comment>
<dbReference type="InterPro" id="IPR036138">
    <property type="entry name" value="PBP_dimer_sf"/>
</dbReference>
<evidence type="ECO:0000256" key="14">
    <source>
        <dbReference type="SAM" id="Phobius"/>
    </source>
</evidence>
<dbReference type="InterPro" id="IPR005311">
    <property type="entry name" value="PBP_dimer"/>
</dbReference>
<dbReference type="InterPro" id="IPR001460">
    <property type="entry name" value="PCN-bd_Tpept"/>
</dbReference>
<protein>
    <submittedName>
        <fullName evidence="17">Penicillin-binding protein 2</fullName>
        <ecNumber evidence="17">3.4.16.4</ecNumber>
    </submittedName>
</protein>
<proteinExistence type="inferred from homology"/>
<evidence type="ECO:0000313" key="18">
    <source>
        <dbReference type="Proteomes" id="UP001524944"/>
    </source>
</evidence>
<evidence type="ECO:0000313" key="17">
    <source>
        <dbReference type="EMBL" id="MCR6545003.1"/>
    </source>
</evidence>
<dbReference type="SUPFAM" id="SSF56601">
    <property type="entry name" value="beta-lactamase/transpeptidase-like"/>
    <property type="match status" value="1"/>
</dbReference>
<dbReference type="Gene3D" id="3.40.710.10">
    <property type="entry name" value="DD-peptidase/beta-lactamase superfamily"/>
    <property type="match status" value="1"/>
</dbReference>
<keyword evidence="17" id="KW-0121">Carboxypeptidase</keyword>
<keyword evidence="12 14" id="KW-0472">Membrane</keyword>
<evidence type="ECO:0000259" key="16">
    <source>
        <dbReference type="Pfam" id="PF03717"/>
    </source>
</evidence>
<dbReference type="Gene3D" id="3.90.1310.10">
    <property type="entry name" value="Penicillin-binding protein 2a (Domain 2)"/>
    <property type="match status" value="1"/>
</dbReference>
<dbReference type="Proteomes" id="UP001524944">
    <property type="component" value="Unassembled WGS sequence"/>
</dbReference>
<feature type="domain" description="Penicillin-binding protein dimerisation" evidence="16">
    <location>
        <begin position="53"/>
        <end position="234"/>
    </location>
</feature>
<dbReference type="SUPFAM" id="SSF56519">
    <property type="entry name" value="Penicillin binding protein dimerisation domain"/>
    <property type="match status" value="1"/>
</dbReference>
<keyword evidence="4" id="KW-1003">Cell membrane</keyword>
<dbReference type="InterPro" id="IPR017790">
    <property type="entry name" value="Penicillin-binding_protein_2"/>
</dbReference>
<dbReference type="EC" id="3.4.16.4" evidence="17"/>
<keyword evidence="5" id="KW-0997">Cell inner membrane</keyword>
<keyword evidence="8 17" id="KW-0378">Hydrolase</keyword>
<dbReference type="InterPro" id="IPR012338">
    <property type="entry name" value="Beta-lactam/transpept-like"/>
</dbReference>
<dbReference type="Pfam" id="PF00905">
    <property type="entry name" value="Transpeptidase"/>
    <property type="match status" value="1"/>
</dbReference>
<keyword evidence="13" id="KW-0961">Cell wall biogenesis/degradation</keyword>
<evidence type="ECO:0000256" key="4">
    <source>
        <dbReference type="ARBA" id="ARBA00022475"/>
    </source>
</evidence>
<dbReference type="Pfam" id="PF03717">
    <property type="entry name" value="PBP_dimer"/>
    <property type="match status" value="1"/>
</dbReference>
<keyword evidence="9" id="KW-0133">Cell shape</keyword>
<keyword evidence="6" id="KW-0645">Protease</keyword>
<sequence>MKDRENVKKLNIFFGVIVVIFIVLGLRLFQLQVVQADAYAHLSDKNKFRITSIAARRGNIYDRNKEVLATSKPVFTISLTGGEIEEKESVAALMAEILQDPEITQESILQSLEDQSRRYEPVVIKRLPYDEGIQMVSRIEEKREDLPGVVIREEPMRYYPQGELAGHIIGTVGLINQEELETLEEYNYGRNDWIGKTGLEKTFERFEQGNKEIGLRGKHGADQVEVNAKHQPVSTWSHKDPIPGNSLMLTIDAKLQSVMETSIEETLLRLQKQRPKAKAGAGVLIDVKTGAILAMASAPYLNPNDFANGLSPDKVSYYWDEKLKPTFNRAIAGTYPPGSTFKPMTGLAALASGEISPLDTVYCGPSNWAKPRARCTGTHGNVNLYRAMAVSCNTYFQEMGQRIGIDQLHKTGQELGLGQLTGIELPGEATGLLPSKEWKEASFTGWESTWRIYDTYFMSMGQGYNLYTPLQLANYVATIANGGTRMKPYLVDKIISSDGETVLTEFQPTVAGKVDATDQMIDEIKKAMRAVTEPGGAAYSLFKDFPSSIGVAAKTGTAQTGLPGDDNSKDYHGVFVAFAPYDDPEVAFAGLMEYGYHGGSSAGLVAKAVFEEYFKLKRQPIPDTLPSSME</sequence>
<name>A0ABT1Y366_9FIRM</name>
<evidence type="ECO:0000256" key="12">
    <source>
        <dbReference type="ARBA" id="ARBA00023136"/>
    </source>
</evidence>
<evidence type="ECO:0000256" key="7">
    <source>
        <dbReference type="ARBA" id="ARBA00022692"/>
    </source>
</evidence>
<evidence type="ECO:0000256" key="8">
    <source>
        <dbReference type="ARBA" id="ARBA00022801"/>
    </source>
</evidence>
<dbReference type="GO" id="GO:0009002">
    <property type="term" value="F:serine-type D-Ala-D-Ala carboxypeptidase activity"/>
    <property type="evidence" value="ECO:0007669"/>
    <property type="project" value="UniProtKB-EC"/>
</dbReference>
<evidence type="ECO:0000256" key="5">
    <source>
        <dbReference type="ARBA" id="ARBA00022519"/>
    </source>
</evidence>
<dbReference type="NCBIfam" id="TIGR03423">
    <property type="entry name" value="pbp2_mrdA"/>
    <property type="match status" value="1"/>
</dbReference>
<comment type="caution">
    <text evidence="17">The sequence shown here is derived from an EMBL/GenBank/DDBJ whole genome shotgun (WGS) entry which is preliminary data.</text>
</comment>
<dbReference type="Gene3D" id="3.30.1390.30">
    <property type="entry name" value="Penicillin-binding protein 2a, domain 3"/>
    <property type="match status" value="1"/>
</dbReference>
<accession>A0ABT1Y366</accession>
<keyword evidence="7 14" id="KW-0812">Transmembrane</keyword>
<evidence type="ECO:0000256" key="3">
    <source>
        <dbReference type="ARBA" id="ARBA00007171"/>
    </source>
</evidence>
<comment type="similarity">
    <text evidence="3">Belongs to the transpeptidase family.</text>
</comment>
<keyword evidence="18" id="KW-1185">Reference proteome</keyword>
<keyword evidence="11 14" id="KW-1133">Transmembrane helix</keyword>
<evidence type="ECO:0000256" key="10">
    <source>
        <dbReference type="ARBA" id="ARBA00022984"/>
    </source>
</evidence>
<evidence type="ECO:0000256" key="11">
    <source>
        <dbReference type="ARBA" id="ARBA00022989"/>
    </source>
</evidence>
<evidence type="ECO:0000259" key="15">
    <source>
        <dbReference type="Pfam" id="PF00905"/>
    </source>
</evidence>
<dbReference type="EMBL" id="JANPWE010000002">
    <property type="protein sequence ID" value="MCR6545003.1"/>
    <property type="molecule type" value="Genomic_DNA"/>
</dbReference>
<dbReference type="PANTHER" id="PTHR30627">
    <property type="entry name" value="PEPTIDOGLYCAN D,D-TRANSPEPTIDASE"/>
    <property type="match status" value="1"/>
</dbReference>